<dbReference type="KEGG" id="tva:4751580"/>
<dbReference type="AlphaFoldDB" id="A2FML7"/>
<keyword evidence="1" id="KW-0175">Coiled coil</keyword>
<accession>A2FML7</accession>
<reference evidence="2" key="1">
    <citation type="submission" date="2006-10" db="EMBL/GenBank/DDBJ databases">
        <authorList>
            <person name="Amadeo P."/>
            <person name="Zhao Q."/>
            <person name="Wortman J."/>
            <person name="Fraser-Liggett C."/>
            <person name="Carlton J."/>
        </authorList>
    </citation>
    <scope>NUCLEOTIDE SEQUENCE</scope>
    <source>
        <strain evidence="2">G3</strain>
    </source>
</reference>
<dbReference type="InParanoid" id="A2FML7"/>
<dbReference type="VEuPathDB" id="TrichDB:TVAG_225070"/>
<gene>
    <name evidence="2" type="ORF">TVAG_225070</name>
</gene>
<evidence type="ECO:0000256" key="1">
    <source>
        <dbReference type="SAM" id="Coils"/>
    </source>
</evidence>
<organism evidence="2 3">
    <name type="scientific">Trichomonas vaginalis (strain ATCC PRA-98 / G3)</name>
    <dbReference type="NCBI Taxonomy" id="412133"/>
    <lineage>
        <taxon>Eukaryota</taxon>
        <taxon>Metamonada</taxon>
        <taxon>Parabasalia</taxon>
        <taxon>Trichomonadida</taxon>
        <taxon>Trichomonadidae</taxon>
        <taxon>Trichomonas</taxon>
    </lineage>
</organism>
<protein>
    <submittedName>
        <fullName evidence="2">Uncharacterized protein</fullName>
    </submittedName>
</protein>
<dbReference type="RefSeq" id="XP_001306785.1">
    <property type="nucleotide sequence ID" value="XM_001306784.1"/>
</dbReference>
<dbReference type="SMR" id="A2FML7"/>
<reference evidence="2" key="2">
    <citation type="journal article" date="2007" name="Science">
        <title>Draft genome sequence of the sexually transmitted pathogen Trichomonas vaginalis.</title>
        <authorList>
            <person name="Carlton J.M."/>
            <person name="Hirt R.P."/>
            <person name="Silva J.C."/>
            <person name="Delcher A.L."/>
            <person name="Schatz M."/>
            <person name="Zhao Q."/>
            <person name="Wortman J.R."/>
            <person name="Bidwell S.L."/>
            <person name="Alsmark U.C.M."/>
            <person name="Besteiro S."/>
            <person name="Sicheritz-Ponten T."/>
            <person name="Noel C.J."/>
            <person name="Dacks J.B."/>
            <person name="Foster P.G."/>
            <person name="Simillion C."/>
            <person name="Van de Peer Y."/>
            <person name="Miranda-Saavedra D."/>
            <person name="Barton G.J."/>
            <person name="Westrop G.D."/>
            <person name="Mueller S."/>
            <person name="Dessi D."/>
            <person name="Fiori P.L."/>
            <person name="Ren Q."/>
            <person name="Paulsen I."/>
            <person name="Zhang H."/>
            <person name="Bastida-Corcuera F.D."/>
            <person name="Simoes-Barbosa A."/>
            <person name="Brown M.T."/>
            <person name="Hayes R.D."/>
            <person name="Mukherjee M."/>
            <person name="Okumura C.Y."/>
            <person name="Schneider R."/>
            <person name="Smith A.J."/>
            <person name="Vanacova S."/>
            <person name="Villalvazo M."/>
            <person name="Haas B.J."/>
            <person name="Pertea M."/>
            <person name="Feldblyum T.V."/>
            <person name="Utterback T.R."/>
            <person name="Shu C.L."/>
            <person name="Osoegawa K."/>
            <person name="de Jong P.J."/>
            <person name="Hrdy I."/>
            <person name="Horvathova L."/>
            <person name="Zubacova Z."/>
            <person name="Dolezal P."/>
            <person name="Malik S.B."/>
            <person name="Logsdon J.M. Jr."/>
            <person name="Henze K."/>
            <person name="Gupta A."/>
            <person name="Wang C.C."/>
            <person name="Dunne R.L."/>
            <person name="Upcroft J.A."/>
            <person name="Upcroft P."/>
            <person name="White O."/>
            <person name="Salzberg S.L."/>
            <person name="Tang P."/>
            <person name="Chiu C.-H."/>
            <person name="Lee Y.-S."/>
            <person name="Embley T.M."/>
            <person name="Coombs G.H."/>
            <person name="Mottram J.C."/>
            <person name="Tachezy J."/>
            <person name="Fraser-Liggett C.M."/>
            <person name="Johnson P.J."/>
        </authorList>
    </citation>
    <scope>NUCLEOTIDE SEQUENCE [LARGE SCALE GENOMIC DNA]</scope>
    <source>
        <strain evidence="2">G3</strain>
    </source>
</reference>
<proteinExistence type="predicted"/>
<dbReference type="Proteomes" id="UP000001542">
    <property type="component" value="Unassembled WGS sequence"/>
</dbReference>
<sequence>MSEEEEYTYSDEVQDSHEKLLAENKKLREQIRALKNMEDAVEYDKSLKVVGKGAKRFKAELQELNNKLQMLEKQKK</sequence>
<evidence type="ECO:0000313" key="3">
    <source>
        <dbReference type="Proteomes" id="UP000001542"/>
    </source>
</evidence>
<name>A2FML7_TRIV3</name>
<keyword evidence="3" id="KW-1185">Reference proteome</keyword>
<feature type="coiled-coil region" evidence="1">
    <location>
        <begin position="10"/>
        <end position="74"/>
    </location>
</feature>
<dbReference type="VEuPathDB" id="TrichDB:TVAGG3_0308570"/>
<evidence type="ECO:0000313" key="2">
    <source>
        <dbReference type="EMBL" id="EAX93855.1"/>
    </source>
</evidence>
<dbReference type="EMBL" id="DS113889">
    <property type="protein sequence ID" value="EAX93855.1"/>
    <property type="molecule type" value="Genomic_DNA"/>
</dbReference>